<organism evidence="4 5">
    <name type="scientific">Nibrella viscosa</name>
    <dbReference type="NCBI Taxonomy" id="1084524"/>
    <lineage>
        <taxon>Bacteria</taxon>
        <taxon>Pseudomonadati</taxon>
        <taxon>Bacteroidota</taxon>
        <taxon>Cytophagia</taxon>
        <taxon>Cytophagales</taxon>
        <taxon>Spirosomataceae</taxon>
        <taxon>Nibrella</taxon>
    </lineage>
</organism>
<dbReference type="PANTHER" id="PTHR43048">
    <property type="entry name" value="METHYLMALONYL-COA EPIMERASE"/>
    <property type="match status" value="1"/>
</dbReference>
<dbReference type="Pfam" id="PF00903">
    <property type="entry name" value="Glyoxalase"/>
    <property type="match status" value="1"/>
</dbReference>
<gene>
    <name evidence="4" type="ORF">GCM10023187_07540</name>
</gene>
<dbReference type="Gene3D" id="3.10.180.10">
    <property type="entry name" value="2,3-Dihydroxybiphenyl 1,2-Dioxygenase, domain 1"/>
    <property type="match status" value="1"/>
</dbReference>
<accession>A0ABP8JY23</accession>
<sequence length="181" mass="20032">MTFKMLRKTHFIPKCVIFTLFVFSSVLTAQAQSNFTSKTIGIGVVVADLNRSLDFYVNGIGMVKTGSFTINEEFSKRSGLANGVATNVTILKLENSPEATDWKLMSFNTKASHPKPRFIQDDTGMQYITINVKALKPIIDRLTQMKVPFLGSTPTPLNGKSHFVLVQDPDGTFIELIGPLE</sequence>
<keyword evidence="5" id="KW-1185">Reference proteome</keyword>
<reference evidence="5" key="1">
    <citation type="journal article" date="2019" name="Int. J. Syst. Evol. Microbiol.">
        <title>The Global Catalogue of Microorganisms (GCM) 10K type strain sequencing project: providing services to taxonomists for standard genome sequencing and annotation.</title>
        <authorList>
            <consortium name="The Broad Institute Genomics Platform"/>
            <consortium name="The Broad Institute Genome Sequencing Center for Infectious Disease"/>
            <person name="Wu L."/>
            <person name="Ma J."/>
        </authorList>
    </citation>
    <scope>NUCLEOTIDE SEQUENCE [LARGE SCALE GENOMIC DNA]</scope>
    <source>
        <strain evidence="5">JCM 17925</strain>
    </source>
</reference>
<evidence type="ECO:0000259" key="3">
    <source>
        <dbReference type="PROSITE" id="PS51819"/>
    </source>
</evidence>
<dbReference type="Proteomes" id="UP001500936">
    <property type="component" value="Unassembled WGS sequence"/>
</dbReference>
<feature type="chain" id="PRO_5047241055" description="VOC domain-containing protein" evidence="2">
    <location>
        <begin position="32"/>
        <end position="181"/>
    </location>
</feature>
<dbReference type="InterPro" id="IPR004360">
    <property type="entry name" value="Glyas_Fos-R_dOase_dom"/>
</dbReference>
<dbReference type="InterPro" id="IPR029068">
    <property type="entry name" value="Glyas_Bleomycin-R_OHBP_Dase"/>
</dbReference>
<evidence type="ECO:0000313" key="5">
    <source>
        <dbReference type="Proteomes" id="UP001500936"/>
    </source>
</evidence>
<protein>
    <recommendedName>
        <fullName evidence="3">VOC domain-containing protein</fullName>
    </recommendedName>
</protein>
<keyword evidence="2" id="KW-0732">Signal</keyword>
<feature type="domain" description="VOC" evidence="3">
    <location>
        <begin position="38"/>
        <end position="179"/>
    </location>
</feature>
<evidence type="ECO:0000256" key="2">
    <source>
        <dbReference type="SAM" id="SignalP"/>
    </source>
</evidence>
<dbReference type="PROSITE" id="PS51819">
    <property type="entry name" value="VOC"/>
    <property type="match status" value="1"/>
</dbReference>
<dbReference type="SUPFAM" id="SSF54593">
    <property type="entry name" value="Glyoxalase/Bleomycin resistance protein/Dihydroxybiphenyl dioxygenase"/>
    <property type="match status" value="1"/>
</dbReference>
<keyword evidence="1" id="KW-0479">Metal-binding</keyword>
<dbReference type="PANTHER" id="PTHR43048:SF3">
    <property type="entry name" value="METHYLMALONYL-COA EPIMERASE, MITOCHONDRIAL"/>
    <property type="match status" value="1"/>
</dbReference>
<dbReference type="EMBL" id="BAABHB010000001">
    <property type="protein sequence ID" value="GAA4397748.1"/>
    <property type="molecule type" value="Genomic_DNA"/>
</dbReference>
<evidence type="ECO:0000313" key="4">
    <source>
        <dbReference type="EMBL" id="GAA4397748.1"/>
    </source>
</evidence>
<name>A0ABP8JY23_9BACT</name>
<dbReference type="InterPro" id="IPR037523">
    <property type="entry name" value="VOC_core"/>
</dbReference>
<proteinExistence type="predicted"/>
<evidence type="ECO:0000256" key="1">
    <source>
        <dbReference type="ARBA" id="ARBA00022723"/>
    </source>
</evidence>
<feature type="signal peptide" evidence="2">
    <location>
        <begin position="1"/>
        <end position="31"/>
    </location>
</feature>
<comment type="caution">
    <text evidence="4">The sequence shown here is derived from an EMBL/GenBank/DDBJ whole genome shotgun (WGS) entry which is preliminary data.</text>
</comment>
<dbReference type="InterPro" id="IPR051785">
    <property type="entry name" value="MMCE/EMCE_epimerase"/>
</dbReference>